<reference evidence="2 3" key="1">
    <citation type="submission" date="2020-10" db="EMBL/GenBank/DDBJ databases">
        <title>Plant Genome Project.</title>
        <authorList>
            <person name="Zhang R.-G."/>
        </authorList>
    </citation>
    <scope>NUCLEOTIDE SEQUENCE [LARGE SCALE GENOMIC DNA]</scope>
    <source>
        <strain evidence="2">FAFU-HL-1</strain>
        <tissue evidence="2">Leaf</tissue>
    </source>
</reference>
<feature type="transmembrane region" description="Helical" evidence="1">
    <location>
        <begin position="42"/>
        <end position="63"/>
    </location>
</feature>
<accession>A0A835JPV5</accession>
<proteinExistence type="predicted"/>
<evidence type="ECO:0000313" key="2">
    <source>
        <dbReference type="EMBL" id="KAF9673066.1"/>
    </source>
</evidence>
<keyword evidence="1" id="KW-0472">Membrane</keyword>
<protein>
    <submittedName>
        <fullName evidence="2">Uncharacterized protein</fullName>
    </submittedName>
</protein>
<dbReference type="Proteomes" id="UP000657918">
    <property type="component" value="Chromosome 11"/>
</dbReference>
<comment type="caution">
    <text evidence="2">The sequence shown here is derived from an EMBL/GenBank/DDBJ whole genome shotgun (WGS) entry which is preliminary data.</text>
</comment>
<keyword evidence="1" id="KW-1133">Transmembrane helix</keyword>
<name>A0A835JPV5_9ROSI</name>
<gene>
    <name evidence="2" type="ORF">SADUNF_Sadunf11G0110200</name>
</gene>
<dbReference type="AlphaFoldDB" id="A0A835JPV5"/>
<keyword evidence="3" id="KW-1185">Reference proteome</keyword>
<organism evidence="2 3">
    <name type="scientific">Salix dunnii</name>
    <dbReference type="NCBI Taxonomy" id="1413687"/>
    <lineage>
        <taxon>Eukaryota</taxon>
        <taxon>Viridiplantae</taxon>
        <taxon>Streptophyta</taxon>
        <taxon>Embryophyta</taxon>
        <taxon>Tracheophyta</taxon>
        <taxon>Spermatophyta</taxon>
        <taxon>Magnoliopsida</taxon>
        <taxon>eudicotyledons</taxon>
        <taxon>Gunneridae</taxon>
        <taxon>Pentapetalae</taxon>
        <taxon>rosids</taxon>
        <taxon>fabids</taxon>
        <taxon>Malpighiales</taxon>
        <taxon>Salicaceae</taxon>
        <taxon>Saliceae</taxon>
        <taxon>Salix</taxon>
    </lineage>
</organism>
<dbReference type="EMBL" id="JADGMS010000011">
    <property type="protein sequence ID" value="KAF9673066.1"/>
    <property type="molecule type" value="Genomic_DNA"/>
</dbReference>
<keyword evidence="1" id="KW-0812">Transmembrane</keyword>
<evidence type="ECO:0000256" key="1">
    <source>
        <dbReference type="SAM" id="Phobius"/>
    </source>
</evidence>
<evidence type="ECO:0000313" key="3">
    <source>
        <dbReference type="Proteomes" id="UP000657918"/>
    </source>
</evidence>
<sequence>MKTVLARNPAVWKLEWNAHLLAPFESVMISALVGYLQTRSVFSANLSPLLAAVVGVLSANAFAERLHLGS</sequence>